<dbReference type="RefSeq" id="XP_041285811.1">
    <property type="nucleotide sequence ID" value="XM_041429942.1"/>
</dbReference>
<sequence length="53" mass="5933">QMLSIICDNVSNNDTIICKLSDKVLGFSGAAIHTRCFLYMVNLVVKLLINEFN</sequence>
<dbReference type="EMBL" id="JABBWM010000114">
    <property type="protein sequence ID" value="KAG2089150.1"/>
    <property type="molecule type" value="Genomic_DNA"/>
</dbReference>
<accession>A0A9P7EU13</accession>
<keyword evidence="2" id="KW-1185">Reference proteome</keyword>
<name>A0A9P7EU13_9AGAM</name>
<evidence type="ECO:0000313" key="2">
    <source>
        <dbReference type="Proteomes" id="UP000823399"/>
    </source>
</evidence>
<dbReference type="Proteomes" id="UP000823399">
    <property type="component" value="Unassembled WGS sequence"/>
</dbReference>
<reference evidence="1" key="1">
    <citation type="journal article" date="2020" name="New Phytol.">
        <title>Comparative genomics reveals dynamic genome evolution in host specialist ectomycorrhizal fungi.</title>
        <authorList>
            <person name="Lofgren L.A."/>
            <person name="Nguyen N.H."/>
            <person name="Vilgalys R."/>
            <person name="Ruytinx J."/>
            <person name="Liao H.L."/>
            <person name="Branco S."/>
            <person name="Kuo A."/>
            <person name="LaButti K."/>
            <person name="Lipzen A."/>
            <person name="Andreopoulos W."/>
            <person name="Pangilinan J."/>
            <person name="Riley R."/>
            <person name="Hundley H."/>
            <person name="Na H."/>
            <person name="Barry K."/>
            <person name="Grigoriev I.V."/>
            <person name="Stajich J.E."/>
            <person name="Kennedy P.G."/>
        </authorList>
    </citation>
    <scope>NUCLEOTIDE SEQUENCE</scope>
    <source>
        <strain evidence="1">FC423</strain>
    </source>
</reference>
<comment type="caution">
    <text evidence="1">The sequence shown here is derived from an EMBL/GenBank/DDBJ whole genome shotgun (WGS) entry which is preliminary data.</text>
</comment>
<feature type="non-terminal residue" evidence="1">
    <location>
        <position position="1"/>
    </location>
</feature>
<feature type="non-terminal residue" evidence="1">
    <location>
        <position position="53"/>
    </location>
</feature>
<dbReference type="AlphaFoldDB" id="A0A9P7EU13"/>
<organism evidence="1 2">
    <name type="scientific">Suillus discolor</name>
    <dbReference type="NCBI Taxonomy" id="1912936"/>
    <lineage>
        <taxon>Eukaryota</taxon>
        <taxon>Fungi</taxon>
        <taxon>Dikarya</taxon>
        <taxon>Basidiomycota</taxon>
        <taxon>Agaricomycotina</taxon>
        <taxon>Agaricomycetes</taxon>
        <taxon>Agaricomycetidae</taxon>
        <taxon>Boletales</taxon>
        <taxon>Suillineae</taxon>
        <taxon>Suillaceae</taxon>
        <taxon>Suillus</taxon>
    </lineage>
</organism>
<dbReference type="GeneID" id="64692201"/>
<protein>
    <submittedName>
        <fullName evidence="1">Uncharacterized protein</fullName>
    </submittedName>
</protein>
<evidence type="ECO:0000313" key="1">
    <source>
        <dbReference type="EMBL" id="KAG2089150.1"/>
    </source>
</evidence>
<dbReference type="OrthoDB" id="2748837at2759"/>
<gene>
    <name evidence="1" type="ORF">F5147DRAFT_522814</name>
</gene>
<proteinExistence type="predicted"/>